<keyword evidence="3" id="KW-1185">Reference proteome</keyword>
<protein>
    <submittedName>
        <fullName evidence="2">Uncharacterized protein</fullName>
    </submittedName>
</protein>
<feature type="region of interest" description="Disordered" evidence="1">
    <location>
        <begin position="117"/>
        <end position="141"/>
    </location>
</feature>
<feature type="region of interest" description="Disordered" evidence="1">
    <location>
        <begin position="1"/>
        <end position="20"/>
    </location>
</feature>
<comment type="caution">
    <text evidence="2">The sequence shown here is derived from an EMBL/GenBank/DDBJ whole genome shotgun (WGS) entry which is preliminary data.</text>
</comment>
<gene>
    <name evidence="2" type="ORF">pdam_00009705</name>
</gene>
<organism evidence="2 3">
    <name type="scientific">Pocillopora damicornis</name>
    <name type="common">Cauliflower coral</name>
    <name type="synonym">Millepora damicornis</name>
    <dbReference type="NCBI Taxonomy" id="46731"/>
    <lineage>
        <taxon>Eukaryota</taxon>
        <taxon>Metazoa</taxon>
        <taxon>Cnidaria</taxon>
        <taxon>Anthozoa</taxon>
        <taxon>Hexacorallia</taxon>
        <taxon>Scleractinia</taxon>
        <taxon>Astrocoeniina</taxon>
        <taxon>Pocilloporidae</taxon>
        <taxon>Pocillopora</taxon>
    </lineage>
</organism>
<dbReference type="Proteomes" id="UP000275408">
    <property type="component" value="Unassembled WGS sequence"/>
</dbReference>
<reference evidence="2 3" key="1">
    <citation type="journal article" date="2018" name="Sci. Rep.">
        <title>Comparative analysis of the Pocillopora damicornis genome highlights role of immune system in coral evolution.</title>
        <authorList>
            <person name="Cunning R."/>
            <person name="Bay R.A."/>
            <person name="Gillette P."/>
            <person name="Baker A.C."/>
            <person name="Traylor-Knowles N."/>
        </authorList>
    </citation>
    <scope>NUCLEOTIDE SEQUENCE [LARGE SCALE GENOMIC DNA]</scope>
    <source>
        <strain evidence="2">RSMAS</strain>
        <tissue evidence="2">Whole animal</tissue>
    </source>
</reference>
<dbReference type="EMBL" id="RCHS01003241">
    <property type="protein sequence ID" value="RMX43208.1"/>
    <property type="molecule type" value="Genomic_DNA"/>
</dbReference>
<feature type="region of interest" description="Disordered" evidence="1">
    <location>
        <begin position="39"/>
        <end position="66"/>
    </location>
</feature>
<name>A0A3M6TPM4_POCDA</name>
<feature type="compositionally biased region" description="Basic and acidic residues" evidence="1">
    <location>
        <begin position="123"/>
        <end position="133"/>
    </location>
</feature>
<evidence type="ECO:0000256" key="1">
    <source>
        <dbReference type="SAM" id="MobiDB-lite"/>
    </source>
</evidence>
<proteinExistence type="predicted"/>
<dbReference type="AlphaFoldDB" id="A0A3M6TPM4"/>
<sequence length="295" mass="33709">MESKDGSKTPSKIGKENIETWPSQQIEYLHRRRATFKGDITKNSKKAKDIISKKGSRTRSEEEDIADSVREYLESRVDELPLVIGEFSDAVSELKDMESRNQVVELLWKSAQSKRNKSAPKFSNKDYDSVEKGSEEDELDKDKLDSKDVDRLFKGIKKPALTVFSGDKDFYHDWRAQFEIFANRMKVPAKTKMMILKTSLSGEPSRDTHLDNVKLPWRNLSRSTEAILCASSVEEIKGKELEIFSDRLTDVVAKLEDSDRYQERVGVSALYIVVAQEVQEGWTEASCLSHGCRRS</sequence>
<feature type="compositionally biased region" description="Basic and acidic residues" evidence="1">
    <location>
        <begin position="1"/>
        <end position="18"/>
    </location>
</feature>
<feature type="compositionally biased region" description="Basic and acidic residues" evidence="1">
    <location>
        <begin position="39"/>
        <end position="52"/>
    </location>
</feature>
<evidence type="ECO:0000313" key="2">
    <source>
        <dbReference type="EMBL" id="RMX43208.1"/>
    </source>
</evidence>
<evidence type="ECO:0000313" key="3">
    <source>
        <dbReference type="Proteomes" id="UP000275408"/>
    </source>
</evidence>
<accession>A0A3M6TPM4</accession>